<reference evidence="1" key="1">
    <citation type="journal article" date="2020" name="Nat. Ecol. Evol.">
        <title>Deeply conserved synteny resolves early events in vertebrate evolution.</title>
        <authorList>
            <person name="Simakov O."/>
            <person name="Marletaz F."/>
            <person name="Yue J.X."/>
            <person name="O'Connell B."/>
            <person name="Jenkins J."/>
            <person name="Brandt A."/>
            <person name="Calef R."/>
            <person name="Tung C.H."/>
            <person name="Huang T.K."/>
            <person name="Schmutz J."/>
            <person name="Satoh N."/>
            <person name="Yu J.K."/>
            <person name="Putnam N.H."/>
            <person name="Green R.E."/>
            <person name="Rokhsar D.S."/>
        </authorList>
    </citation>
    <scope>NUCLEOTIDE SEQUENCE [LARGE SCALE GENOMIC DNA]</scope>
    <source>
        <strain evidence="1">S238N-H82</strain>
    </source>
</reference>
<evidence type="ECO:0000313" key="2">
    <source>
        <dbReference type="RefSeq" id="XP_035692308.1"/>
    </source>
</evidence>
<gene>
    <name evidence="2" type="primary">LOC118426857</name>
</gene>
<proteinExistence type="predicted"/>
<organism evidence="1 2">
    <name type="scientific">Branchiostoma floridae</name>
    <name type="common">Florida lancelet</name>
    <name type="synonym">Amphioxus</name>
    <dbReference type="NCBI Taxonomy" id="7739"/>
    <lineage>
        <taxon>Eukaryota</taxon>
        <taxon>Metazoa</taxon>
        <taxon>Chordata</taxon>
        <taxon>Cephalochordata</taxon>
        <taxon>Leptocardii</taxon>
        <taxon>Amphioxiformes</taxon>
        <taxon>Branchiostomatidae</taxon>
        <taxon>Branchiostoma</taxon>
    </lineage>
</organism>
<accession>A0A9J7M0R6</accession>
<dbReference type="OrthoDB" id="6150660at2759"/>
<dbReference type="PANTHER" id="PTHR46830:SF2">
    <property type="entry name" value="ALPHA-1,4-N-ACETYLGLUCOSAMINYLTRANSFERASE"/>
    <property type="match status" value="1"/>
</dbReference>
<dbReference type="GeneID" id="118426857"/>
<dbReference type="RefSeq" id="XP_035692308.1">
    <property type="nucleotide sequence ID" value="XM_035836415.1"/>
</dbReference>
<dbReference type="KEGG" id="bfo:118426857"/>
<keyword evidence="1" id="KW-1185">Reference proteome</keyword>
<dbReference type="AlphaFoldDB" id="A0A9J7M0R6"/>
<dbReference type="Proteomes" id="UP000001554">
    <property type="component" value="Chromosome 12"/>
</dbReference>
<dbReference type="OMA" id="MWTHHEY"/>
<reference evidence="2" key="2">
    <citation type="submission" date="2025-08" db="UniProtKB">
        <authorList>
            <consortium name="RefSeq"/>
        </authorList>
    </citation>
    <scope>IDENTIFICATION</scope>
    <source>
        <strain evidence="2">S238N-H82</strain>
        <tissue evidence="2">Testes</tissue>
    </source>
</reference>
<sequence length="144" mass="17594">MKPFHPLRRFDFVLGNEIAGLNNGLILSKKDAPFLKVWWENYKHFDDNKWNFHSVMEPFRLAFVHPNLIQMEFNTLSRPGWEDWWDMKAMWNEDHLYPWSHVYGVHFIYSYHGEEHNPEDIKHMRGTFGQMARWVYYGQVEFLD</sequence>
<dbReference type="PANTHER" id="PTHR46830">
    <property type="entry name" value="TRANSFERASE, PUTATIVE-RELATED"/>
    <property type="match status" value="1"/>
</dbReference>
<protein>
    <submittedName>
        <fullName evidence="2">Uncharacterized protein LOC118426857</fullName>
    </submittedName>
</protein>
<name>A0A9J7M0R6_BRAFL</name>
<evidence type="ECO:0000313" key="1">
    <source>
        <dbReference type="Proteomes" id="UP000001554"/>
    </source>
</evidence>